<feature type="transmembrane region" description="Helical" evidence="2">
    <location>
        <begin position="91"/>
        <end position="109"/>
    </location>
</feature>
<keyword evidence="2" id="KW-0812">Transmembrane</keyword>
<feature type="transmembrane region" description="Helical" evidence="2">
    <location>
        <begin position="253"/>
        <end position="272"/>
    </location>
</feature>
<name>A0ABN2WRD9_9MICO</name>
<gene>
    <name evidence="4" type="ORF">GCM10009823_18030</name>
</gene>
<sequence>MSTAAAGRRTPAPRPRVVAIDVIRGLAIIGMIWAHARILVEGALPDGLLSAVSALSGAATPLFMFTAGSSIALLTAQTMGRAERSRFRLEYALRGLALILLGLALSQTTSHVDVVLSYLGMTFLAALPFLFLRSRWLLVSAALVFAAAPPAVDAVRALFAGHPALLNPQVSGHPLAYVLEWLFTGRAYHVTWLLPFLLVGIVLSRHVRNSGVRCAALTAGGLVVTVIAWVLVGRQDAAGGMVRGGYPEMLYDLGRALAVYGAAALLVDSRAARLRRGARVLCAPLTLVGRMPLTIYVLHVPLLTWFLHALPGMAFWQQAGTAAHVLVLLLFFAVCLLFAAAWGLTLGTGPVERVLGVVSLRHPPAWALLVRPVRAEGLGVEATDRDGQETRTQRGNTLNERR</sequence>
<feature type="transmembrane region" description="Helical" evidence="2">
    <location>
        <begin position="115"/>
        <end position="132"/>
    </location>
</feature>
<evidence type="ECO:0000313" key="5">
    <source>
        <dbReference type="Proteomes" id="UP001500984"/>
    </source>
</evidence>
<protein>
    <recommendedName>
        <fullName evidence="3">Acyltransferase 3 domain-containing protein</fullName>
    </recommendedName>
</protein>
<evidence type="ECO:0000256" key="1">
    <source>
        <dbReference type="SAM" id="MobiDB-lite"/>
    </source>
</evidence>
<feature type="compositionally biased region" description="Basic and acidic residues" evidence="1">
    <location>
        <begin position="382"/>
        <end position="392"/>
    </location>
</feature>
<feature type="transmembrane region" description="Helical" evidence="2">
    <location>
        <begin position="215"/>
        <end position="233"/>
    </location>
</feature>
<dbReference type="Pfam" id="PF01757">
    <property type="entry name" value="Acyl_transf_3"/>
    <property type="match status" value="1"/>
</dbReference>
<feature type="transmembrane region" description="Helical" evidence="2">
    <location>
        <begin position="322"/>
        <end position="344"/>
    </location>
</feature>
<evidence type="ECO:0000256" key="2">
    <source>
        <dbReference type="SAM" id="Phobius"/>
    </source>
</evidence>
<keyword evidence="2" id="KW-0472">Membrane</keyword>
<evidence type="ECO:0000313" key="4">
    <source>
        <dbReference type="EMBL" id="GAA2097362.1"/>
    </source>
</evidence>
<comment type="caution">
    <text evidence="4">The sequence shown here is derived from an EMBL/GenBank/DDBJ whole genome shotgun (WGS) entry which is preliminary data.</text>
</comment>
<feature type="domain" description="Acyltransferase 3" evidence="3">
    <location>
        <begin position="18"/>
        <end position="339"/>
    </location>
</feature>
<keyword evidence="5" id="KW-1185">Reference proteome</keyword>
<feature type="compositionally biased region" description="Polar residues" evidence="1">
    <location>
        <begin position="393"/>
        <end position="402"/>
    </location>
</feature>
<dbReference type="Proteomes" id="UP001500984">
    <property type="component" value="Unassembled WGS sequence"/>
</dbReference>
<feature type="transmembrane region" description="Helical" evidence="2">
    <location>
        <begin position="58"/>
        <end position="79"/>
    </location>
</feature>
<feature type="region of interest" description="Disordered" evidence="1">
    <location>
        <begin position="381"/>
        <end position="402"/>
    </location>
</feature>
<feature type="transmembrane region" description="Helical" evidence="2">
    <location>
        <begin position="293"/>
        <end position="316"/>
    </location>
</feature>
<dbReference type="EMBL" id="BAAAPZ010000006">
    <property type="protein sequence ID" value="GAA2097362.1"/>
    <property type="molecule type" value="Genomic_DNA"/>
</dbReference>
<dbReference type="RefSeq" id="WP_291794377.1">
    <property type="nucleotide sequence ID" value="NZ_BAAAPZ010000006.1"/>
</dbReference>
<evidence type="ECO:0000259" key="3">
    <source>
        <dbReference type="Pfam" id="PF01757"/>
    </source>
</evidence>
<dbReference type="InterPro" id="IPR002656">
    <property type="entry name" value="Acyl_transf_3_dom"/>
</dbReference>
<organism evidence="4 5">
    <name type="scientific">Brevibacterium salitolerans</name>
    <dbReference type="NCBI Taxonomy" id="1403566"/>
    <lineage>
        <taxon>Bacteria</taxon>
        <taxon>Bacillati</taxon>
        <taxon>Actinomycetota</taxon>
        <taxon>Actinomycetes</taxon>
        <taxon>Micrococcales</taxon>
        <taxon>Brevibacteriaceae</taxon>
        <taxon>Brevibacterium</taxon>
    </lineage>
</organism>
<feature type="transmembrane region" description="Helical" evidence="2">
    <location>
        <begin position="181"/>
        <end position="203"/>
    </location>
</feature>
<feature type="transmembrane region" description="Helical" evidence="2">
    <location>
        <begin position="17"/>
        <end position="38"/>
    </location>
</feature>
<feature type="transmembrane region" description="Helical" evidence="2">
    <location>
        <begin position="139"/>
        <end position="161"/>
    </location>
</feature>
<reference evidence="4 5" key="1">
    <citation type="journal article" date="2019" name="Int. J. Syst. Evol. Microbiol.">
        <title>The Global Catalogue of Microorganisms (GCM) 10K type strain sequencing project: providing services to taxonomists for standard genome sequencing and annotation.</title>
        <authorList>
            <consortium name="The Broad Institute Genomics Platform"/>
            <consortium name="The Broad Institute Genome Sequencing Center for Infectious Disease"/>
            <person name="Wu L."/>
            <person name="Ma J."/>
        </authorList>
    </citation>
    <scope>NUCLEOTIDE SEQUENCE [LARGE SCALE GENOMIC DNA]</scope>
    <source>
        <strain evidence="4 5">JCM 15900</strain>
    </source>
</reference>
<keyword evidence="2" id="KW-1133">Transmembrane helix</keyword>
<proteinExistence type="predicted"/>
<accession>A0ABN2WRD9</accession>